<dbReference type="Gene3D" id="3.40.50.2300">
    <property type="match status" value="1"/>
</dbReference>
<dbReference type="InterPro" id="IPR011006">
    <property type="entry name" value="CheY-like_superfamily"/>
</dbReference>
<dbReference type="AlphaFoldDB" id="A0A150KNE4"/>
<dbReference type="Proteomes" id="UP000075666">
    <property type="component" value="Unassembled WGS sequence"/>
</dbReference>
<feature type="modified residue" description="4-aspartylphosphate" evidence="7">
    <location>
        <position position="53"/>
    </location>
</feature>
<feature type="domain" description="OmpR/PhoB-type" evidence="10">
    <location>
        <begin position="130"/>
        <end position="229"/>
    </location>
</feature>
<dbReference type="FunFam" id="1.10.10.10:FF:000018">
    <property type="entry name" value="DNA-binding response regulator ResD"/>
    <property type="match status" value="1"/>
</dbReference>
<feature type="domain" description="Response regulatory" evidence="9">
    <location>
        <begin position="3"/>
        <end position="118"/>
    </location>
</feature>
<dbReference type="FunFam" id="3.40.50.2300:FF:000001">
    <property type="entry name" value="DNA-binding response regulator PhoB"/>
    <property type="match status" value="1"/>
</dbReference>
<evidence type="ECO:0008006" key="13">
    <source>
        <dbReference type="Google" id="ProtNLM"/>
    </source>
</evidence>
<evidence type="ECO:0000256" key="2">
    <source>
        <dbReference type="ARBA" id="ARBA00022553"/>
    </source>
</evidence>
<dbReference type="InterPro" id="IPR016032">
    <property type="entry name" value="Sig_transdc_resp-reg_C-effctor"/>
</dbReference>
<dbReference type="PROSITE" id="PS50110">
    <property type="entry name" value="RESPONSE_REGULATORY"/>
    <property type="match status" value="1"/>
</dbReference>
<evidence type="ECO:0000256" key="5">
    <source>
        <dbReference type="ARBA" id="ARBA00023125"/>
    </source>
</evidence>
<dbReference type="InterPro" id="IPR039420">
    <property type="entry name" value="WalR-like"/>
</dbReference>
<evidence type="ECO:0000256" key="7">
    <source>
        <dbReference type="PROSITE-ProRule" id="PRU00169"/>
    </source>
</evidence>
<dbReference type="InterPro" id="IPR001867">
    <property type="entry name" value="OmpR/PhoB-type_DNA-bd"/>
</dbReference>
<proteinExistence type="predicted"/>
<dbReference type="SMART" id="SM00862">
    <property type="entry name" value="Trans_reg_C"/>
    <property type="match status" value="1"/>
</dbReference>
<keyword evidence="2 7" id="KW-0597">Phosphoprotein</keyword>
<dbReference type="Gene3D" id="1.10.10.10">
    <property type="entry name" value="Winged helix-like DNA-binding domain superfamily/Winged helix DNA-binding domain"/>
    <property type="match status" value="1"/>
</dbReference>
<dbReference type="PANTHER" id="PTHR48111">
    <property type="entry name" value="REGULATOR OF RPOS"/>
    <property type="match status" value="1"/>
</dbReference>
<dbReference type="Pfam" id="PF00486">
    <property type="entry name" value="Trans_reg_C"/>
    <property type="match status" value="1"/>
</dbReference>
<dbReference type="STRING" id="46224.B4102_3721"/>
<evidence type="ECO:0000256" key="6">
    <source>
        <dbReference type="ARBA" id="ARBA00023163"/>
    </source>
</evidence>
<comment type="subcellular location">
    <subcellularLocation>
        <location evidence="1">Cytoplasm</location>
    </subcellularLocation>
</comment>
<dbReference type="PANTHER" id="PTHR48111:SF54">
    <property type="entry name" value="STAGE 0 SPORULATION PROTEIN A HOMOLOG"/>
    <property type="match status" value="1"/>
</dbReference>
<dbReference type="OrthoDB" id="9790442at2"/>
<dbReference type="SUPFAM" id="SSF52172">
    <property type="entry name" value="CheY-like"/>
    <property type="match status" value="1"/>
</dbReference>
<dbReference type="InterPro" id="IPR001789">
    <property type="entry name" value="Sig_transdc_resp-reg_receiver"/>
</dbReference>
<dbReference type="GO" id="GO:0005829">
    <property type="term" value="C:cytosol"/>
    <property type="evidence" value="ECO:0007669"/>
    <property type="project" value="TreeGrafter"/>
</dbReference>
<dbReference type="Gene3D" id="6.10.250.690">
    <property type="match status" value="1"/>
</dbReference>
<dbReference type="CDD" id="cd17574">
    <property type="entry name" value="REC_OmpR"/>
    <property type="match status" value="1"/>
</dbReference>
<accession>A0A150KNE4</accession>
<protein>
    <recommendedName>
        <fullName evidence="13">OmpR-like protein</fullName>
    </recommendedName>
</protein>
<name>A0A150KNE4_9BACI</name>
<dbReference type="Pfam" id="PF00072">
    <property type="entry name" value="Response_reg"/>
    <property type="match status" value="1"/>
</dbReference>
<evidence type="ECO:0000256" key="4">
    <source>
        <dbReference type="ARBA" id="ARBA00023015"/>
    </source>
</evidence>
<evidence type="ECO:0000256" key="8">
    <source>
        <dbReference type="PROSITE-ProRule" id="PRU01091"/>
    </source>
</evidence>
<dbReference type="RefSeq" id="WP_066235258.1">
    <property type="nucleotide sequence ID" value="NZ_LQYN01000110.1"/>
</dbReference>
<feature type="DNA-binding region" description="OmpR/PhoB-type" evidence="8">
    <location>
        <begin position="130"/>
        <end position="229"/>
    </location>
</feature>
<keyword evidence="5 8" id="KW-0238">DNA-binding</keyword>
<evidence type="ECO:0000256" key="3">
    <source>
        <dbReference type="ARBA" id="ARBA00023012"/>
    </source>
</evidence>
<dbReference type="GO" id="GO:0032993">
    <property type="term" value="C:protein-DNA complex"/>
    <property type="evidence" value="ECO:0007669"/>
    <property type="project" value="TreeGrafter"/>
</dbReference>
<dbReference type="CDD" id="cd00383">
    <property type="entry name" value="trans_reg_C"/>
    <property type="match status" value="1"/>
</dbReference>
<evidence type="ECO:0000256" key="1">
    <source>
        <dbReference type="ARBA" id="ARBA00004496"/>
    </source>
</evidence>
<keyword evidence="3" id="KW-0902">Two-component regulatory system</keyword>
<keyword evidence="12" id="KW-1185">Reference proteome</keyword>
<keyword evidence="6" id="KW-0804">Transcription</keyword>
<comment type="caution">
    <text evidence="11">The sequence shown here is derived from an EMBL/GenBank/DDBJ whole genome shotgun (WGS) entry which is preliminary data.</text>
</comment>
<evidence type="ECO:0000313" key="11">
    <source>
        <dbReference type="EMBL" id="KYC92502.1"/>
    </source>
</evidence>
<dbReference type="GO" id="GO:0000156">
    <property type="term" value="F:phosphorelay response regulator activity"/>
    <property type="evidence" value="ECO:0007669"/>
    <property type="project" value="TreeGrafter"/>
</dbReference>
<sequence>MSSILLLEDEMSIRSFISLNLKKANLTVYEAETGEEALEIFHDHPNLDIALLDVMLPGIDGFEVCKEIRKKDQRIGIIMLTAKAQEDDKVIGLDTGADDYITKPFSMKELEARISSLLRRIKAIETVPKQNVISIPPFSLDKSNNTISKNNQLINLTPTEFELIKFLMENENQPISRDQLLDHVWGQSFVGDLKIVDVNIRRIRKKIEDCPSDPKFLKTYWGIGYIWKR</sequence>
<organism evidence="11 12">
    <name type="scientific">Heyndrickxia sporothermodurans</name>
    <dbReference type="NCBI Taxonomy" id="46224"/>
    <lineage>
        <taxon>Bacteria</taxon>
        <taxon>Bacillati</taxon>
        <taxon>Bacillota</taxon>
        <taxon>Bacilli</taxon>
        <taxon>Bacillales</taxon>
        <taxon>Bacillaceae</taxon>
        <taxon>Heyndrickxia</taxon>
    </lineage>
</organism>
<dbReference type="GO" id="GO:0006355">
    <property type="term" value="P:regulation of DNA-templated transcription"/>
    <property type="evidence" value="ECO:0007669"/>
    <property type="project" value="InterPro"/>
</dbReference>
<dbReference type="InterPro" id="IPR036388">
    <property type="entry name" value="WH-like_DNA-bd_sf"/>
</dbReference>
<dbReference type="PROSITE" id="PS51755">
    <property type="entry name" value="OMPR_PHOB"/>
    <property type="match status" value="1"/>
</dbReference>
<dbReference type="SMART" id="SM00448">
    <property type="entry name" value="REC"/>
    <property type="match status" value="1"/>
</dbReference>
<evidence type="ECO:0000313" key="12">
    <source>
        <dbReference type="Proteomes" id="UP000075666"/>
    </source>
</evidence>
<dbReference type="PATRIC" id="fig|46224.3.peg.558"/>
<gene>
    <name evidence="11" type="ORF">B4102_3721</name>
</gene>
<reference evidence="11 12" key="1">
    <citation type="submission" date="2016-01" db="EMBL/GenBank/DDBJ databases">
        <title>Genome Sequences of Twelve Sporeforming Bacillus Species Isolated from Foods.</title>
        <authorList>
            <person name="Berendsen E.M."/>
            <person name="Wells-Bennik M.H."/>
            <person name="Krawcyk A.O."/>
            <person name="De Jong A."/>
            <person name="Holsappel S."/>
            <person name="Eijlander R.T."/>
            <person name="Kuipers O.P."/>
        </authorList>
    </citation>
    <scope>NUCLEOTIDE SEQUENCE [LARGE SCALE GENOMIC DNA]</scope>
    <source>
        <strain evidence="11 12">B4102</strain>
    </source>
</reference>
<dbReference type="SUPFAM" id="SSF46894">
    <property type="entry name" value="C-terminal effector domain of the bipartite response regulators"/>
    <property type="match status" value="1"/>
</dbReference>
<dbReference type="GO" id="GO:0000976">
    <property type="term" value="F:transcription cis-regulatory region binding"/>
    <property type="evidence" value="ECO:0007669"/>
    <property type="project" value="TreeGrafter"/>
</dbReference>
<keyword evidence="4" id="KW-0805">Transcription regulation</keyword>
<evidence type="ECO:0000259" key="9">
    <source>
        <dbReference type="PROSITE" id="PS50110"/>
    </source>
</evidence>
<dbReference type="EMBL" id="LQYN01000110">
    <property type="protein sequence ID" value="KYC92502.1"/>
    <property type="molecule type" value="Genomic_DNA"/>
</dbReference>
<evidence type="ECO:0000259" key="10">
    <source>
        <dbReference type="PROSITE" id="PS51755"/>
    </source>
</evidence>